<proteinExistence type="predicted"/>
<protein>
    <recommendedName>
        <fullName evidence="3">DUF771 domain-containing protein</fullName>
    </recommendedName>
</protein>
<reference evidence="1 2" key="1">
    <citation type="submission" date="2024-09" db="EMBL/GenBank/DDBJ databases">
        <authorList>
            <person name="Sun Q."/>
            <person name="Mori K."/>
        </authorList>
    </citation>
    <scope>NUCLEOTIDE SEQUENCE [LARGE SCALE GENOMIC DNA]</scope>
    <source>
        <strain evidence="1 2">JCM 11201</strain>
    </source>
</reference>
<comment type="caution">
    <text evidence="1">The sequence shown here is derived from an EMBL/GenBank/DDBJ whole genome shotgun (WGS) entry which is preliminary data.</text>
</comment>
<organism evidence="1 2">
    <name type="scientific">Ectobacillus funiculus</name>
    <dbReference type="NCBI Taxonomy" id="137993"/>
    <lineage>
        <taxon>Bacteria</taxon>
        <taxon>Bacillati</taxon>
        <taxon>Bacillota</taxon>
        <taxon>Bacilli</taxon>
        <taxon>Bacillales</taxon>
        <taxon>Bacillaceae</taxon>
        <taxon>Ectobacillus</taxon>
    </lineage>
</organism>
<gene>
    <name evidence="1" type="ORF">ACFFMS_01670</name>
</gene>
<sequence>MRTKKDIIATISNFTQFASFDEILQKHYIVFEDRKRKGVWTLMLKEGQWSVHGKGAEYCDEGETFLTEKEAVDFIWSNRATFRQSMLVLQK</sequence>
<keyword evidence="2" id="KW-1185">Reference proteome</keyword>
<name>A0ABV5W9K0_9BACI</name>
<evidence type="ECO:0000313" key="2">
    <source>
        <dbReference type="Proteomes" id="UP001589609"/>
    </source>
</evidence>
<evidence type="ECO:0008006" key="3">
    <source>
        <dbReference type="Google" id="ProtNLM"/>
    </source>
</evidence>
<dbReference type="EMBL" id="JBHMAF010000008">
    <property type="protein sequence ID" value="MFB9757263.1"/>
    <property type="molecule type" value="Genomic_DNA"/>
</dbReference>
<dbReference type="RefSeq" id="WP_379947563.1">
    <property type="nucleotide sequence ID" value="NZ_JBHMAF010000008.1"/>
</dbReference>
<accession>A0ABV5W9K0</accession>
<dbReference type="Proteomes" id="UP001589609">
    <property type="component" value="Unassembled WGS sequence"/>
</dbReference>
<evidence type="ECO:0000313" key="1">
    <source>
        <dbReference type="EMBL" id="MFB9757263.1"/>
    </source>
</evidence>